<dbReference type="EMBL" id="CAJNRE010010042">
    <property type="protein sequence ID" value="CAF2087677.1"/>
    <property type="molecule type" value="Genomic_DNA"/>
</dbReference>
<accession>A0A816SGK1</accession>
<evidence type="ECO:0000313" key="1">
    <source>
        <dbReference type="EMBL" id="CAF2087677.1"/>
    </source>
</evidence>
<dbReference type="Proteomes" id="UP000663824">
    <property type="component" value="Unassembled WGS sequence"/>
</dbReference>
<name>A0A816SGK1_9BILA</name>
<protein>
    <recommendedName>
        <fullName evidence="3">BED-type domain-containing protein</fullName>
    </recommendedName>
</protein>
<sequence length="182" mass="20373">MIWERMTIGEPKEYKIINNDQKHLSSPAWTKFGFPAKRVGDDAYRRIDGFASCFNCKSTYSYQSDGSGSTKHLPRHICSKASLSTTVSAANIVEAPIDKFTQPKTASSSIKLSIQDSMKIRDEFTKWFCSSIRSFNMITDPGLKDTLQIIVDMYQKYRGSIDINDVLVSATAISTNVAKLAH</sequence>
<organism evidence="1 2">
    <name type="scientific">Rotaria magnacalcarata</name>
    <dbReference type="NCBI Taxonomy" id="392030"/>
    <lineage>
        <taxon>Eukaryota</taxon>
        <taxon>Metazoa</taxon>
        <taxon>Spiralia</taxon>
        <taxon>Gnathifera</taxon>
        <taxon>Rotifera</taxon>
        <taxon>Eurotatoria</taxon>
        <taxon>Bdelloidea</taxon>
        <taxon>Philodinida</taxon>
        <taxon>Philodinidae</taxon>
        <taxon>Rotaria</taxon>
    </lineage>
</organism>
<proteinExistence type="predicted"/>
<feature type="non-terminal residue" evidence="1">
    <location>
        <position position="1"/>
    </location>
</feature>
<dbReference type="Gene3D" id="1.10.10.1070">
    <property type="entry name" value="Zinc finger, BED domain-containing"/>
    <property type="match status" value="1"/>
</dbReference>
<evidence type="ECO:0000313" key="2">
    <source>
        <dbReference type="Proteomes" id="UP000663824"/>
    </source>
</evidence>
<dbReference type="SUPFAM" id="SSF140996">
    <property type="entry name" value="Hermes dimerisation domain"/>
    <property type="match status" value="1"/>
</dbReference>
<dbReference type="AlphaFoldDB" id="A0A816SGK1"/>
<reference evidence="1" key="1">
    <citation type="submission" date="2021-02" db="EMBL/GenBank/DDBJ databases">
        <authorList>
            <person name="Nowell W R."/>
        </authorList>
    </citation>
    <scope>NUCLEOTIDE SEQUENCE</scope>
</reference>
<comment type="caution">
    <text evidence="1">The sequence shown here is derived from an EMBL/GenBank/DDBJ whole genome shotgun (WGS) entry which is preliminary data.</text>
</comment>
<evidence type="ECO:0008006" key="3">
    <source>
        <dbReference type="Google" id="ProtNLM"/>
    </source>
</evidence>
<gene>
    <name evidence="1" type="ORF">MBJ925_LOCUS19777</name>
</gene>